<dbReference type="RefSeq" id="XP_066708559.1">
    <property type="nucleotide sequence ID" value="XM_066865430.1"/>
</dbReference>
<comment type="caution">
    <text evidence="4">The sequence shown here is derived from an EMBL/GenBank/DDBJ whole genome shotgun (WGS) entry which is preliminary data.</text>
</comment>
<evidence type="ECO:0000313" key="5">
    <source>
        <dbReference type="Proteomes" id="UP001480595"/>
    </source>
</evidence>
<name>A0ABR1T555_9PEZI</name>
<feature type="compositionally biased region" description="Low complexity" evidence="2">
    <location>
        <begin position="84"/>
        <end position="104"/>
    </location>
</feature>
<dbReference type="PROSITE" id="PS00028">
    <property type="entry name" value="ZINC_FINGER_C2H2_1"/>
    <property type="match status" value="1"/>
</dbReference>
<organism evidence="4 5">
    <name type="scientific">Apiospora phragmitis</name>
    <dbReference type="NCBI Taxonomy" id="2905665"/>
    <lineage>
        <taxon>Eukaryota</taxon>
        <taxon>Fungi</taxon>
        <taxon>Dikarya</taxon>
        <taxon>Ascomycota</taxon>
        <taxon>Pezizomycotina</taxon>
        <taxon>Sordariomycetes</taxon>
        <taxon>Xylariomycetidae</taxon>
        <taxon>Amphisphaeriales</taxon>
        <taxon>Apiosporaceae</taxon>
        <taxon>Apiospora</taxon>
    </lineage>
</organism>
<sequence length="226" mass="24825">MPDLNDNEFHCSQCASSFQRKDGCEVHELKAHGINISDHICSQQNFLRKGLGFKRQSALRVHLRKVHQKAPEQNKPPTTAHRGPTIAPASAPTSAPAPGRPGAADILPPRPIGPPAEPTAEMFLAPPAGGDDGDSGEVQAGPSRVTMGKQVAHYDNSDDHENEDAHVASAVNEIARHTRGVVRNMQERHGRQMEDMREEYEQEKAVLRNDTVRMYEEHIGQLEGSL</sequence>
<keyword evidence="1" id="KW-0175">Coiled coil</keyword>
<feature type="domain" description="C2H2-type" evidence="3">
    <location>
        <begin position="11"/>
        <end position="32"/>
    </location>
</feature>
<feature type="coiled-coil region" evidence="1">
    <location>
        <begin position="186"/>
        <end position="217"/>
    </location>
</feature>
<proteinExistence type="predicted"/>
<dbReference type="GeneID" id="92098493"/>
<dbReference type="Proteomes" id="UP001480595">
    <property type="component" value="Unassembled WGS sequence"/>
</dbReference>
<gene>
    <name evidence="4" type="ORF">PG994_014021</name>
</gene>
<evidence type="ECO:0000313" key="4">
    <source>
        <dbReference type="EMBL" id="KAK8041014.1"/>
    </source>
</evidence>
<reference evidence="4 5" key="1">
    <citation type="submission" date="2023-01" db="EMBL/GenBank/DDBJ databases">
        <title>Analysis of 21 Apiospora genomes using comparative genomics revels a genus with tremendous synthesis potential of carbohydrate active enzymes and secondary metabolites.</title>
        <authorList>
            <person name="Sorensen T."/>
        </authorList>
    </citation>
    <scope>NUCLEOTIDE SEQUENCE [LARGE SCALE GENOMIC DNA]</scope>
    <source>
        <strain evidence="4 5">CBS 135458</strain>
    </source>
</reference>
<keyword evidence="5" id="KW-1185">Reference proteome</keyword>
<dbReference type="InterPro" id="IPR013087">
    <property type="entry name" value="Znf_C2H2_type"/>
</dbReference>
<evidence type="ECO:0000259" key="3">
    <source>
        <dbReference type="PROSITE" id="PS00028"/>
    </source>
</evidence>
<accession>A0ABR1T555</accession>
<feature type="region of interest" description="Disordered" evidence="2">
    <location>
        <begin position="64"/>
        <end position="139"/>
    </location>
</feature>
<feature type="compositionally biased region" description="Pro residues" evidence="2">
    <location>
        <begin position="108"/>
        <end position="117"/>
    </location>
</feature>
<dbReference type="EMBL" id="JAQQWL010000015">
    <property type="protein sequence ID" value="KAK8041014.1"/>
    <property type="molecule type" value="Genomic_DNA"/>
</dbReference>
<evidence type="ECO:0000256" key="1">
    <source>
        <dbReference type="SAM" id="Coils"/>
    </source>
</evidence>
<dbReference type="Gene3D" id="3.30.160.60">
    <property type="entry name" value="Classic Zinc Finger"/>
    <property type="match status" value="1"/>
</dbReference>
<protein>
    <recommendedName>
        <fullName evidence="3">C2H2-type domain-containing protein</fullName>
    </recommendedName>
</protein>
<evidence type="ECO:0000256" key="2">
    <source>
        <dbReference type="SAM" id="MobiDB-lite"/>
    </source>
</evidence>